<dbReference type="EMBL" id="JAAOCP010000011">
    <property type="protein sequence ID" value="MBJ7639503.1"/>
    <property type="molecule type" value="Genomic_DNA"/>
</dbReference>
<evidence type="ECO:0000259" key="3">
    <source>
        <dbReference type="PROSITE" id="PS50977"/>
    </source>
</evidence>
<protein>
    <submittedName>
        <fullName evidence="5">TetR/AcrR family transcriptional regulator</fullName>
    </submittedName>
</protein>
<evidence type="ECO:0000313" key="4">
    <source>
        <dbReference type="EMBL" id="MBJ7633210.1"/>
    </source>
</evidence>
<sequence length="218" mass="25024">MGRQRNEQTIADIRRAIWGLFVEQGYAKTSFSAVAQRAGLQRSIVQYYFSKKEDFATIVNAQVSETIMAAVDELYPDVDKLSRYYLAIQIYFYTFFHSKEMRQFNLDILENRRLADAAMFQQINWSLELLSAHKVVEPAKLDINLIDAWGGFTEVMYHGLLYQREIDIPVGVAKLVKLVAANSGYDEAIIDATMQQYCLSEPAIKQARDLVTKTIEEK</sequence>
<dbReference type="Proteomes" id="UP000728106">
    <property type="component" value="Unassembled WGS sequence"/>
</dbReference>
<dbReference type="Gene3D" id="1.10.357.10">
    <property type="entry name" value="Tetracycline Repressor, domain 2"/>
    <property type="match status" value="1"/>
</dbReference>
<evidence type="ECO:0000256" key="1">
    <source>
        <dbReference type="ARBA" id="ARBA00023125"/>
    </source>
</evidence>
<dbReference type="InterPro" id="IPR001647">
    <property type="entry name" value="HTH_TetR"/>
</dbReference>
<dbReference type="GO" id="GO:0003677">
    <property type="term" value="F:DNA binding"/>
    <property type="evidence" value="ECO:0007669"/>
    <property type="project" value="UniProtKB-UniRule"/>
</dbReference>
<keyword evidence="1 2" id="KW-0238">DNA-binding</keyword>
<dbReference type="Pfam" id="PF00440">
    <property type="entry name" value="TetR_N"/>
    <property type="match status" value="1"/>
</dbReference>
<accession>A0AA41CRB6</accession>
<dbReference type="EMBL" id="JAAOCX010000012">
    <property type="protein sequence ID" value="MBJ7633210.1"/>
    <property type="molecule type" value="Genomic_DNA"/>
</dbReference>
<dbReference type="RefSeq" id="WP_167846740.1">
    <property type="nucleotide sequence ID" value="NZ_ALXH01000144.1"/>
</dbReference>
<evidence type="ECO:0000313" key="5">
    <source>
        <dbReference type="EMBL" id="MBJ7639503.1"/>
    </source>
</evidence>
<evidence type="ECO:0000313" key="6">
    <source>
        <dbReference type="Proteomes" id="UP000728106"/>
    </source>
</evidence>
<feature type="DNA-binding region" description="H-T-H motif" evidence="2">
    <location>
        <begin position="30"/>
        <end position="49"/>
    </location>
</feature>
<proteinExistence type="predicted"/>
<dbReference type="AlphaFoldDB" id="A0AA41CRB6"/>
<name>A0AA41CRB6_WEICO</name>
<organism evidence="5 6">
    <name type="scientific">Weissella confusa</name>
    <name type="common">Lactobacillus confusus</name>
    <dbReference type="NCBI Taxonomy" id="1583"/>
    <lineage>
        <taxon>Bacteria</taxon>
        <taxon>Bacillati</taxon>
        <taxon>Bacillota</taxon>
        <taxon>Bacilli</taxon>
        <taxon>Lactobacillales</taxon>
        <taxon>Lactobacillaceae</taxon>
        <taxon>Weissella</taxon>
    </lineage>
</organism>
<dbReference type="Proteomes" id="UP000808038">
    <property type="component" value="Unassembled WGS sequence"/>
</dbReference>
<keyword evidence="6" id="KW-1185">Reference proteome</keyword>
<comment type="caution">
    <text evidence="5">The sequence shown here is derived from an EMBL/GenBank/DDBJ whole genome shotgun (WGS) entry which is preliminary data.</text>
</comment>
<gene>
    <name evidence="5" type="ORF">HAU20_08925</name>
    <name evidence="4" type="ORF">HAU43_08975</name>
</gene>
<dbReference type="PROSITE" id="PS50977">
    <property type="entry name" value="HTH_TETR_2"/>
    <property type="match status" value="1"/>
</dbReference>
<evidence type="ECO:0000256" key="2">
    <source>
        <dbReference type="PROSITE-ProRule" id="PRU00335"/>
    </source>
</evidence>
<dbReference type="InterPro" id="IPR009057">
    <property type="entry name" value="Homeodomain-like_sf"/>
</dbReference>
<feature type="domain" description="HTH tetR-type" evidence="3">
    <location>
        <begin position="7"/>
        <end position="67"/>
    </location>
</feature>
<dbReference type="SUPFAM" id="SSF46689">
    <property type="entry name" value="Homeodomain-like"/>
    <property type="match status" value="1"/>
</dbReference>
<reference evidence="5 6" key="2">
    <citation type="journal article" date="2021" name="Int. J. Food Microbiol.">
        <title>Safety demonstration of a microbial species for use in the food chain: Weissella confusa.</title>
        <authorList>
            <person name="Bourdichon F."/>
            <person name="Patrone V."/>
            <person name="Fontana A."/>
            <person name="Milani G."/>
            <person name="Morelli L."/>
        </authorList>
    </citation>
    <scope>NUCLEOTIDE SEQUENCE [LARGE SCALE GENOMIC DNA]</scope>
    <source>
        <strain evidence="4">CCUG 30943</strain>
        <strain evidence="5 6">CCUG 43002</strain>
    </source>
</reference>
<reference evidence="5" key="1">
    <citation type="submission" date="2020-02" db="EMBL/GenBank/DDBJ databases">
        <authorList>
            <person name="Fontana A."/>
            <person name="Patrone V."/>
            <person name="Morelli L."/>
        </authorList>
    </citation>
    <scope>NUCLEOTIDE SEQUENCE</scope>
    <source>
        <strain evidence="4">CCUG 30943</strain>
        <strain evidence="5">CCUG 43002</strain>
    </source>
</reference>